<feature type="compositionally biased region" description="Basic and acidic residues" evidence="1">
    <location>
        <begin position="16"/>
        <end position="34"/>
    </location>
</feature>
<dbReference type="AlphaFoldDB" id="A0A5J4T5H4"/>
<feature type="region of interest" description="Disordered" evidence="1">
    <location>
        <begin position="1"/>
        <end position="42"/>
    </location>
</feature>
<proteinExistence type="predicted"/>
<evidence type="ECO:0000256" key="1">
    <source>
        <dbReference type="SAM" id="MobiDB-lite"/>
    </source>
</evidence>
<feature type="non-terminal residue" evidence="2">
    <location>
        <position position="42"/>
    </location>
</feature>
<sequence>MSQRDTPTSKLISTDGPDKELRDRDCVDNKELRGNKSQFPET</sequence>
<gene>
    <name evidence="2" type="ORF">EZS28_051221</name>
</gene>
<organism evidence="2 3">
    <name type="scientific">Streblomastix strix</name>
    <dbReference type="NCBI Taxonomy" id="222440"/>
    <lineage>
        <taxon>Eukaryota</taxon>
        <taxon>Metamonada</taxon>
        <taxon>Preaxostyla</taxon>
        <taxon>Oxymonadida</taxon>
        <taxon>Streblomastigidae</taxon>
        <taxon>Streblomastix</taxon>
    </lineage>
</organism>
<evidence type="ECO:0000313" key="3">
    <source>
        <dbReference type="Proteomes" id="UP000324800"/>
    </source>
</evidence>
<dbReference type="Proteomes" id="UP000324800">
    <property type="component" value="Unassembled WGS sequence"/>
</dbReference>
<dbReference type="EMBL" id="SNRW01038486">
    <property type="protein sequence ID" value="KAA6353252.1"/>
    <property type="molecule type" value="Genomic_DNA"/>
</dbReference>
<accession>A0A5J4T5H4</accession>
<protein>
    <submittedName>
        <fullName evidence="2">Uncharacterized protein</fullName>
    </submittedName>
</protein>
<evidence type="ECO:0000313" key="2">
    <source>
        <dbReference type="EMBL" id="KAA6353252.1"/>
    </source>
</evidence>
<comment type="caution">
    <text evidence="2">The sequence shown here is derived from an EMBL/GenBank/DDBJ whole genome shotgun (WGS) entry which is preliminary data.</text>
</comment>
<feature type="compositionally biased region" description="Polar residues" evidence="1">
    <location>
        <begin position="1"/>
        <end position="12"/>
    </location>
</feature>
<reference evidence="2 3" key="1">
    <citation type="submission" date="2019-03" db="EMBL/GenBank/DDBJ databases">
        <title>Single cell metagenomics reveals metabolic interactions within the superorganism composed of flagellate Streblomastix strix and complex community of Bacteroidetes bacteria on its surface.</title>
        <authorList>
            <person name="Treitli S.C."/>
            <person name="Kolisko M."/>
            <person name="Husnik F."/>
            <person name="Keeling P."/>
            <person name="Hampl V."/>
        </authorList>
    </citation>
    <scope>NUCLEOTIDE SEQUENCE [LARGE SCALE GENOMIC DNA]</scope>
    <source>
        <strain evidence="2">ST1C</strain>
    </source>
</reference>
<name>A0A5J4T5H4_9EUKA</name>